<dbReference type="EMBL" id="KZ613479">
    <property type="protein sequence ID" value="PMD21833.1"/>
    <property type="molecule type" value="Genomic_DNA"/>
</dbReference>
<accession>A0A2J6Q6H1</accession>
<sequence length="107" mass="11135">MSTASLTIAISTTTTVSASTITVTISSKSISWCYWGADAIVTPCSDLLAKLTNTPAATGTIVTQKSAADSMGTNNVFKPMLTAVKNLFSFGFSSRSNVRSCCHSTTP</sequence>
<feature type="signal peptide" evidence="1">
    <location>
        <begin position="1"/>
        <end position="18"/>
    </location>
</feature>
<dbReference type="Proteomes" id="UP000235672">
    <property type="component" value="Unassembled WGS sequence"/>
</dbReference>
<keyword evidence="3" id="KW-1185">Reference proteome</keyword>
<evidence type="ECO:0000313" key="2">
    <source>
        <dbReference type="EMBL" id="PMD21833.1"/>
    </source>
</evidence>
<feature type="chain" id="PRO_5014438257" evidence="1">
    <location>
        <begin position="19"/>
        <end position="107"/>
    </location>
</feature>
<dbReference type="AlphaFoldDB" id="A0A2J6Q6H1"/>
<gene>
    <name evidence="2" type="ORF">NA56DRAFT_645090</name>
</gene>
<evidence type="ECO:0000313" key="3">
    <source>
        <dbReference type="Proteomes" id="UP000235672"/>
    </source>
</evidence>
<organism evidence="2 3">
    <name type="scientific">Hyaloscypha hepaticicola</name>
    <dbReference type="NCBI Taxonomy" id="2082293"/>
    <lineage>
        <taxon>Eukaryota</taxon>
        <taxon>Fungi</taxon>
        <taxon>Dikarya</taxon>
        <taxon>Ascomycota</taxon>
        <taxon>Pezizomycotina</taxon>
        <taxon>Leotiomycetes</taxon>
        <taxon>Helotiales</taxon>
        <taxon>Hyaloscyphaceae</taxon>
        <taxon>Hyaloscypha</taxon>
    </lineage>
</organism>
<feature type="non-terminal residue" evidence="2">
    <location>
        <position position="1"/>
    </location>
</feature>
<keyword evidence="1" id="KW-0732">Signal</keyword>
<name>A0A2J6Q6H1_9HELO</name>
<proteinExistence type="predicted"/>
<evidence type="ECO:0000256" key="1">
    <source>
        <dbReference type="SAM" id="SignalP"/>
    </source>
</evidence>
<protein>
    <submittedName>
        <fullName evidence="2">Uncharacterized protein</fullName>
    </submittedName>
</protein>
<reference evidence="2 3" key="1">
    <citation type="submission" date="2016-05" db="EMBL/GenBank/DDBJ databases">
        <title>A degradative enzymes factory behind the ericoid mycorrhizal symbiosis.</title>
        <authorList>
            <consortium name="DOE Joint Genome Institute"/>
            <person name="Martino E."/>
            <person name="Morin E."/>
            <person name="Grelet G."/>
            <person name="Kuo A."/>
            <person name="Kohler A."/>
            <person name="Daghino S."/>
            <person name="Barry K."/>
            <person name="Choi C."/>
            <person name="Cichocki N."/>
            <person name="Clum A."/>
            <person name="Copeland A."/>
            <person name="Hainaut M."/>
            <person name="Haridas S."/>
            <person name="Labutti K."/>
            <person name="Lindquist E."/>
            <person name="Lipzen A."/>
            <person name="Khouja H.-R."/>
            <person name="Murat C."/>
            <person name="Ohm R."/>
            <person name="Olson A."/>
            <person name="Spatafora J."/>
            <person name="Veneault-Fourrey C."/>
            <person name="Henrissat B."/>
            <person name="Grigoriev I."/>
            <person name="Martin F."/>
            <person name="Perotto S."/>
        </authorList>
    </citation>
    <scope>NUCLEOTIDE SEQUENCE [LARGE SCALE GENOMIC DNA]</scope>
    <source>
        <strain evidence="2 3">UAMH 7357</strain>
    </source>
</reference>